<reference evidence="1 2" key="1">
    <citation type="journal article" date="2012" name="BMC Genomics">
        <title>Genome analysis of a simultaneously predatory and prey-independent, novel Bdellovibrio bacteriovorus from the River Tiber, supports in silico predictions of both ancient and recent lateral gene transfer from diverse bacteria.</title>
        <authorList>
            <person name="Hobley L."/>
            <person name="Lerner T.R."/>
            <person name="Williams L.E."/>
            <person name="Lambert C."/>
            <person name="Till R."/>
            <person name="Milner D.S."/>
            <person name="Basford S.M."/>
            <person name="Capeness M.J."/>
            <person name="Fenton A.K."/>
            <person name="Atterbury R.J."/>
            <person name="Harris M.A."/>
            <person name="Sockett R.E."/>
        </authorList>
    </citation>
    <scope>NUCLEOTIDE SEQUENCE [LARGE SCALE GENOMIC DNA]</scope>
    <source>
        <strain evidence="1 2">Tiberius</strain>
    </source>
</reference>
<dbReference type="AlphaFoldDB" id="K7YZY5"/>
<dbReference type="RefSeq" id="WP_015091731.1">
    <property type="nucleotide sequence ID" value="NC_019567.1"/>
</dbReference>
<proteinExistence type="predicted"/>
<protein>
    <submittedName>
        <fullName evidence="1">Uncharacterized protein</fullName>
    </submittedName>
</protein>
<evidence type="ECO:0000313" key="1">
    <source>
        <dbReference type="EMBL" id="AFY02300.1"/>
    </source>
</evidence>
<dbReference type="HOGENOM" id="CLU_1537089_0_0_7"/>
<name>K7YZY5_BDEBC</name>
<dbReference type="PATRIC" id="fig|1069642.3.peg.2592"/>
<gene>
    <name evidence="1" type="ORF">Bdt_2618</name>
</gene>
<accession>K7YZY5</accession>
<dbReference type="Proteomes" id="UP000010074">
    <property type="component" value="Chromosome"/>
</dbReference>
<dbReference type="EMBL" id="CP002930">
    <property type="protein sequence ID" value="AFY02300.1"/>
    <property type="molecule type" value="Genomic_DNA"/>
</dbReference>
<sequence length="174" mass="18565">MSLNIAIVTTLLATAACSGSGSSNSPSKEPELTGYWKSECYPLARTTAPANGFVVLQIKEDATISRTRFEFNNAECTGDAANAYSDDGTFTAGTVVSQNPLTQEFHSFISCTDQYSTVKIENSTLFIANGPGDGLSEDQRQTDFTNADEYTPITEADLPAVTQPVSVQPSLCLL</sequence>
<evidence type="ECO:0000313" key="2">
    <source>
        <dbReference type="Proteomes" id="UP000010074"/>
    </source>
</evidence>
<dbReference type="KEGG" id="bbat:Bdt_2618"/>
<organism evidence="1 2">
    <name type="scientific">Bdellovibrio bacteriovorus str. Tiberius</name>
    <dbReference type="NCBI Taxonomy" id="1069642"/>
    <lineage>
        <taxon>Bacteria</taxon>
        <taxon>Pseudomonadati</taxon>
        <taxon>Bdellovibrionota</taxon>
        <taxon>Bdellovibrionia</taxon>
        <taxon>Bdellovibrionales</taxon>
        <taxon>Pseudobdellovibrionaceae</taxon>
        <taxon>Bdellovibrio</taxon>
    </lineage>
</organism>